<evidence type="ECO:0000256" key="2">
    <source>
        <dbReference type="SAM" id="SignalP"/>
    </source>
</evidence>
<dbReference type="InterPro" id="IPR012347">
    <property type="entry name" value="Ferritin-like"/>
</dbReference>
<dbReference type="InterPro" id="IPR005183">
    <property type="entry name" value="DUF305_CopM-like"/>
</dbReference>
<evidence type="ECO:0000256" key="1">
    <source>
        <dbReference type="SAM" id="MobiDB-lite"/>
    </source>
</evidence>
<dbReference type="PANTHER" id="PTHR36933:SF1">
    <property type="entry name" value="SLL0788 PROTEIN"/>
    <property type="match status" value="1"/>
</dbReference>
<accession>A0ABU5I3K1</accession>
<feature type="domain" description="DUF305" evidence="3">
    <location>
        <begin position="81"/>
        <end position="164"/>
    </location>
</feature>
<organism evidence="4 5">
    <name type="scientific">Fulvimarina uroteuthidis</name>
    <dbReference type="NCBI Taxonomy" id="3098149"/>
    <lineage>
        <taxon>Bacteria</taxon>
        <taxon>Pseudomonadati</taxon>
        <taxon>Pseudomonadota</taxon>
        <taxon>Alphaproteobacteria</taxon>
        <taxon>Hyphomicrobiales</taxon>
        <taxon>Aurantimonadaceae</taxon>
        <taxon>Fulvimarina</taxon>
    </lineage>
</organism>
<name>A0ABU5I3K1_9HYPH</name>
<sequence length="169" mass="17584">MTRLRRTLLSAGLVCLASVPLAHAQDGHGMNHGAAGHGMSAGASPKPRAATDLPEACQGASTSAGGAQGGMGSMGDMMTPAEPESEAGRAYVDAMGGTHEAMMQGLRVDDPDVAFVCGMIPHHRSAVAMAEVVLEYGKDPFARRLAQDVIASQGVEIEQMLEWLAKREN</sequence>
<dbReference type="Pfam" id="PF03713">
    <property type="entry name" value="DUF305"/>
    <property type="match status" value="1"/>
</dbReference>
<dbReference type="EMBL" id="JAXLPB010000004">
    <property type="protein sequence ID" value="MDY8109933.1"/>
    <property type="molecule type" value="Genomic_DNA"/>
</dbReference>
<dbReference type="PANTHER" id="PTHR36933">
    <property type="entry name" value="SLL0788 PROTEIN"/>
    <property type="match status" value="1"/>
</dbReference>
<dbReference type="Gene3D" id="1.20.1260.10">
    <property type="match status" value="1"/>
</dbReference>
<feature type="compositionally biased region" description="Low complexity" evidence="1">
    <location>
        <begin position="30"/>
        <end position="44"/>
    </location>
</feature>
<dbReference type="RefSeq" id="WP_322187465.1">
    <property type="nucleotide sequence ID" value="NZ_JAXLPB010000004.1"/>
</dbReference>
<gene>
    <name evidence="4" type="ORF">U0C82_12370</name>
</gene>
<feature type="region of interest" description="Disordered" evidence="1">
    <location>
        <begin position="30"/>
        <end position="87"/>
    </location>
</feature>
<keyword evidence="2" id="KW-0732">Signal</keyword>
<proteinExistence type="predicted"/>
<feature type="signal peptide" evidence="2">
    <location>
        <begin position="1"/>
        <end position="24"/>
    </location>
</feature>
<reference evidence="4 5" key="1">
    <citation type="submission" date="2023-12" db="EMBL/GenBank/DDBJ databases">
        <title>Description of Novel Strain Fulvimarina sp. 2208YS6-2-32 isolated from Uroteuthis (Photololigo) edulis.</title>
        <authorList>
            <person name="Park J.-S."/>
        </authorList>
    </citation>
    <scope>NUCLEOTIDE SEQUENCE [LARGE SCALE GENOMIC DNA]</scope>
    <source>
        <strain evidence="4 5">2208YS6-2-32</strain>
    </source>
</reference>
<comment type="caution">
    <text evidence="4">The sequence shown here is derived from an EMBL/GenBank/DDBJ whole genome shotgun (WGS) entry which is preliminary data.</text>
</comment>
<dbReference type="Proteomes" id="UP001294412">
    <property type="component" value="Unassembled WGS sequence"/>
</dbReference>
<evidence type="ECO:0000313" key="4">
    <source>
        <dbReference type="EMBL" id="MDY8109933.1"/>
    </source>
</evidence>
<evidence type="ECO:0000259" key="3">
    <source>
        <dbReference type="Pfam" id="PF03713"/>
    </source>
</evidence>
<evidence type="ECO:0000313" key="5">
    <source>
        <dbReference type="Proteomes" id="UP001294412"/>
    </source>
</evidence>
<protein>
    <submittedName>
        <fullName evidence="4">DUF305 domain-containing protein</fullName>
    </submittedName>
</protein>
<keyword evidence="5" id="KW-1185">Reference proteome</keyword>
<feature type="chain" id="PRO_5045372432" evidence="2">
    <location>
        <begin position="25"/>
        <end position="169"/>
    </location>
</feature>